<evidence type="ECO:0000256" key="4">
    <source>
        <dbReference type="ARBA" id="ARBA00022771"/>
    </source>
</evidence>
<dbReference type="InterPro" id="IPR036236">
    <property type="entry name" value="Znf_C2H2_sf"/>
</dbReference>
<dbReference type="AlphaFoldDB" id="A0A7R9LDV2"/>
<protein>
    <recommendedName>
        <fullName evidence="9">C2H2-type domain-containing protein</fullName>
    </recommendedName>
</protein>
<keyword evidence="5" id="KW-0862">Zinc</keyword>
<proteinExistence type="predicted"/>
<feature type="non-terminal residue" evidence="10">
    <location>
        <position position="158"/>
    </location>
</feature>
<dbReference type="Proteomes" id="UP000759131">
    <property type="component" value="Unassembled WGS sequence"/>
</dbReference>
<evidence type="ECO:0000256" key="8">
    <source>
        <dbReference type="PROSITE-ProRule" id="PRU00042"/>
    </source>
</evidence>
<dbReference type="PROSITE" id="PS00028">
    <property type="entry name" value="ZINC_FINGER_C2H2_1"/>
    <property type="match status" value="3"/>
</dbReference>
<feature type="domain" description="C2H2-type" evidence="9">
    <location>
        <begin position="129"/>
        <end position="158"/>
    </location>
</feature>
<evidence type="ECO:0000256" key="7">
    <source>
        <dbReference type="ARBA" id="ARBA00023242"/>
    </source>
</evidence>
<organism evidence="10">
    <name type="scientific">Medioppia subpectinata</name>
    <dbReference type="NCBI Taxonomy" id="1979941"/>
    <lineage>
        <taxon>Eukaryota</taxon>
        <taxon>Metazoa</taxon>
        <taxon>Ecdysozoa</taxon>
        <taxon>Arthropoda</taxon>
        <taxon>Chelicerata</taxon>
        <taxon>Arachnida</taxon>
        <taxon>Acari</taxon>
        <taxon>Acariformes</taxon>
        <taxon>Sarcoptiformes</taxon>
        <taxon>Oribatida</taxon>
        <taxon>Brachypylina</taxon>
        <taxon>Oppioidea</taxon>
        <taxon>Oppiidae</taxon>
        <taxon>Medioppia</taxon>
    </lineage>
</organism>
<sequence>QTLLSNNNNKYFHCFWPKCQFKVKNKKYLKNHQMKHSNIQFKCDFNGCNKSFTTNANLLFHKSCVHLSEKPFKCNEINCGKSFGLKSNLIQHKRNSNSFKCNEENCNKSFPYKRSLMAHKSLHLGLKPFKCGVNDCNKSYVTKNVLNRHKSCVHLKKK</sequence>
<dbReference type="GO" id="GO:0005634">
    <property type="term" value="C:nucleus"/>
    <property type="evidence" value="ECO:0007669"/>
    <property type="project" value="UniProtKB-SubCell"/>
</dbReference>
<keyword evidence="3" id="KW-0677">Repeat</keyword>
<keyword evidence="2" id="KW-0479">Metal-binding</keyword>
<dbReference type="Pfam" id="PF00096">
    <property type="entry name" value="zf-C2H2"/>
    <property type="match status" value="2"/>
</dbReference>
<evidence type="ECO:0000256" key="6">
    <source>
        <dbReference type="ARBA" id="ARBA00023125"/>
    </source>
</evidence>
<feature type="non-terminal residue" evidence="10">
    <location>
        <position position="1"/>
    </location>
</feature>
<dbReference type="SUPFAM" id="SSF57667">
    <property type="entry name" value="beta-beta-alpha zinc fingers"/>
    <property type="match status" value="2"/>
</dbReference>
<evidence type="ECO:0000256" key="3">
    <source>
        <dbReference type="ARBA" id="ARBA00022737"/>
    </source>
</evidence>
<dbReference type="GO" id="GO:0000978">
    <property type="term" value="F:RNA polymerase II cis-regulatory region sequence-specific DNA binding"/>
    <property type="evidence" value="ECO:0007669"/>
    <property type="project" value="TreeGrafter"/>
</dbReference>
<dbReference type="GO" id="GO:0000981">
    <property type="term" value="F:DNA-binding transcription factor activity, RNA polymerase II-specific"/>
    <property type="evidence" value="ECO:0007669"/>
    <property type="project" value="TreeGrafter"/>
</dbReference>
<dbReference type="PROSITE" id="PS50157">
    <property type="entry name" value="ZINC_FINGER_C2H2_2"/>
    <property type="match status" value="4"/>
</dbReference>
<keyword evidence="6" id="KW-0238">DNA-binding</keyword>
<dbReference type="Gene3D" id="3.30.160.60">
    <property type="entry name" value="Classic Zinc Finger"/>
    <property type="match status" value="4"/>
</dbReference>
<dbReference type="GO" id="GO:0045944">
    <property type="term" value="P:positive regulation of transcription by RNA polymerase II"/>
    <property type="evidence" value="ECO:0007669"/>
    <property type="project" value="UniProtKB-ARBA"/>
</dbReference>
<gene>
    <name evidence="10" type="ORF">OSB1V03_LOCUS17542</name>
</gene>
<keyword evidence="11" id="KW-1185">Reference proteome</keyword>
<evidence type="ECO:0000256" key="1">
    <source>
        <dbReference type="ARBA" id="ARBA00004123"/>
    </source>
</evidence>
<evidence type="ECO:0000313" key="11">
    <source>
        <dbReference type="Proteomes" id="UP000759131"/>
    </source>
</evidence>
<feature type="domain" description="C2H2-type" evidence="9">
    <location>
        <begin position="99"/>
        <end position="128"/>
    </location>
</feature>
<keyword evidence="4 8" id="KW-0863">Zinc-finger</keyword>
<feature type="domain" description="C2H2-type" evidence="9">
    <location>
        <begin position="41"/>
        <end position="71"/>
    </location>
</feature>
<evidence type="ECO:0000256" key="2">
    <source>
        <dbReference type="ARBA" id="ARBA00022723"/>
    </source>
</evidence>
<dbReference type="PANTHER" id="PTHR19818">
    <property type="entry name" value="ZINC FINGER PROTEIN ZIC AND GLI"/>
    <property type="match status" value="1"/>
</dbReference>
<accession>A0A7R9LDV2</accession>
<evidence type="ECO:0000313" key="10">
    <source>
        <dbReference type="EMBL" id="CAD7638796.1"/>
    </source>
</evidence>
<dbReference type="OrthoDB" id="6537702at2759"/>
<evidence type="ECO:0000256" key="5">
    <source>
        <dbReference type="ARBA" id="ARBA00022833"/>
    </source>
</evidence>
<dbReference type="EMBL" id="OC875898">
    <property type="protein sequence ID" value="CAD7638796.1"/>
    <property type="molecule type" value="Genomic_DNA"/>
</dbReference>
<dbReference type="InterPro" id="IPR050329">
    <property type="entry name" value="GLI_C2H2-zinc-finger"/>
</dbReference>
<reference evidence="10" key="1">
    <citation type="submission" date="2020-11" db="EMBL/GenBank/DDBJ databases">
        <authorList>
            <person name="Tran Van P."/>
        </authorList>
    </citation>
    <scope>NUCLEOTIDE SEQUENCE</scope>
</reference>
<feature type="domain" description="C2H2-type" evidence="9">
    <location>
        <begin position="72"/>
        <end position="98"/>
    </location>
</feature>
<dbReference type="PANTHER" id="PTHR19818:SF139">
    <property type="entry name" value="PAIR-RULE PROTEIN ODD-PAIRED"/>
    <property type="match status" value="1"/>
</dbReference>
<evidence type="ECO:0000259" key="9">
    <source>
        <dbReference type="PROSITE" id="PS50157"/>
    </source>
</evidence>
<name>A0A7R9LDV2_9ACAR</name>
<dbReference type="InterPro" id="IPR013087">
    <property type="entry name" value="Znf_C2H2_type"/>
</dbReference>
<dbReference type="EMBL" id="CAJPIZ010021323">
    <property type="protein sequence ID" value="CAG2117589.1"/>
    <property type="molecule type" value="Genomic_DNA"/>
</dbReference>
<comment type="subcellular location">
    <subcellularLocation>
        <location evidence="1">Nucleus</location>
    </subcellularLocation>
</comment>
<dbReference type="FunFam" id="3.30.160.60:FF:000111">
    <property type="entry name" value="GLI family zinc finger 4"/>
    <property type="match status" value="1"/>
</dbReference>
<keyword evidence="7" id="KW-0539">Nucleus</keyword>
<dbReference type="SMART" id="SM00355">
    <property type="entry name" value="ZnF_C2H2"/>
    <property type="match status" value="5"/>
</dbReference>
<dbReference type="GO" id="GO:0008270">
    <property type="term" value="F:zinc ion binding"/>
    <property type="evidence" value="ECO:0007669"/>
    <property type="project" value="UniProtKB-KW"/>
</dbReference>